<feature type="binding site" evidence="8">
    <location>
        <begin position="87"/>
        <end position="91"/>
    </location>
    <ligand>
        <name>GTP</name>
        <dbReference type="ChEBI" id="CHEBI:37565"/>
        <label>1</label>
    </ligand>
</feature>
<feature type="domain" description="EngA-type G" evidence="12">
    <location>
        <begin position="224"/>
        <end position="397"/>
    </location>
</feature>
<dbReference type="InterPro" id="IPR031166">
    <property type="entry name" value="G_ENGA"/>
</dbReference>
<dbReference type="Pfam" id="PF01926">
    <property type="entry name" value="MMR_HSR1"/>
    <property type="match status" value="2"/>
</dbReference>
<dbReference type="InterPro" id="IPR003593">
    <property type="entry name" value="AAA+_ATPase"/>
</dbReference>
<evidence type="ECO:0000256" key="2">
    <source>
        <dbReference type="ARBA" id="ARBA00020953"/>
    </source>
</evidence>
<dbReference type="PANTHER" id="PTHR43834">
    <property type="entry name" value="GTPASE DER"/>
    <property type="match status" value="1"/>
</dbReference>
<dbReference type="Gene3D" id="3.30.300.20">
    <property type="match status" value="1"/>
</dbReference>
<dbReference type="InterPro" id="IPR015946">
    <property type="entry name" value="KH_dom-like_a/b"/>
</dbReference>
<dbReference type="SUPFAM" id="SSF52540">
    <property type="entry name" value="P-loop containing nucleoside triphosphate hydrolases"/>
    <property type="match status" value="2"/>
</dbReference>
<dbReference type="HAMAP" id="MF_00195">
    <property type="entry name" value="GTPase_Der"/>
    <property type="match status" value="1"/>
</dbReference>
<evidence type="ECO:0000256" key="5">
    <source>
        <dbReference type="ARBA" id="ARBA00022741"/>
    </source>
</evidence>
<organism evidence="13 14">
    <name type="scientific">Ilumatobacter coccineus (strain NBRC 103263 / KCTC 29153 / YM16-304)</name>
    <dbReference type="NCBI Taxonomy" id="1313172"/>
    <lineage>
        <taxon>Bacteria</taxon>
        <taxon>Bacillati</taxon>
        <taxon>Actinomycetota</taxon>
        <taxon>Acidimicrobiia</taxon>
        <taxon>Acidimicrobiales</taxon>
        <taxon>Ilumatobacteraceae</taxon>
        <taxon>Ilumatobacter</taxon>
    </lineage>
</organism>
<evidence type="ECO:0000256" key="3">
    <source>
        <dbReference type="ARBA" id="ARBA00022517"/>
    </source>
</evidence>
<dbReference type="CDD" id="cd01894">
    <property type="entry name" value="EngA1"/>
    <property type="match status" value="1"/>
</dbReference>
<evidence type="ECO:0000256" key="9">
    <source>
        <dbReference type="PROSITE-ProRule" id="PRU01049"/>
    </source>
</evidence>
<dbReference type="OrthoDB" id="9805918at2"/>
<feature type="binding site" evidence="8">
    <location>
        <begin position="149"/>
        <end position="152"/>
    </location>
    <ligand>
        <name>GTP</name>
        <dbReference type="ChEBI" id="CHEBI:37565"/>
        <label>1</label>
    </ligand>
</feature>
<keyword evidence="5 8" id="KW-0547">Nucleotide-binding</keyword>
<feature type="binding site" evidence="8">
    <location>
        <begin position="277"/>
        <end position="281"/>
    </location>
    <ligand>
        <name>GTP</name>
        <dbReference type="ChEBI" id="CHEBI:37565"/>
        <label>2</label>
    </ligand>
</feature>
<dbReference type="CDD" id="cd01895">
    <property type="entry name" value="EngA2"/>
    <property type="match status" value="1"/>
</dbReference>
<dbReference type="NCBIfam" id="TIGR00231">
    <property type="entry name" value="small_GTP"/>
    <property type="match status" value="2"/>
</dbReference>
<comment type="subunit">
    <text evidence="8">Associates with the 50S ribosomal subunit.</text>
</comment>
<dbReference type="Gene3D" id="3.40.50.300">
    <property type="entry name" value="P-loop containing nucleotide triphosphate hydrolases"/>
    <property type="match status" value="2"/>
</dbReference>
<feature type="domain" description="EngA-type G" evidence="12">
    <location>
        <begin position="34"/>
        <end position="197"/>
    </location>
</feature>
<proteinExistence type="inferred from homology"/>
<comment type="similarity">
    <text evidence="1 8 9 10">Belongs to the TRAFAC class TrmE-Era-EngA-EngB-Septin-like GTPase superfamily. EngA (Der) GTPase family.</text>
</comment>
<keyword evidence="6 8" id="KW-0342">GTP-binding</keyword>
<dbReference type="InterPro" id="IPR027417">
    <property type="entry name" value="P-loop_NTPase"/>
</dbReference>
<dbReference type="PROSITE" id="PS51712">
    <property type="entry name" value="G_ENGA"/>
    <property type="match status" value="2"/>
</dbReference>
<dbReference type="PIRSF" id="PIRSF006485">
    <property type="entry name" value="GTP-binding_EngA"/>
    <property type="match status" value="1"/>
</dbReference>
<dbReference type="Pfam" id="PF14714">
    <property type="entry name" value="KH_dom-like"/>
    <property type="match status" value="1"/>
</dbReference>
<evidence type="ECO:0000256" key="6">
    <source>
        <dbReference type="ARBA" id="ARBA00023134"/>
    </source>
</evidence>
<evidence type="ECO:0000256" key="11">
    <source>
        <dbReference type="SAM" id="MobiDB-lite"/>
    </source>
</evidence>
<keyword evidence="14" id="KW-1185">Reference proteome</keyword>
<dbReference type="InterPro" id="IPR005225">
    <property type="entry name" value="Small_GTP-bd"/>
</dbReference>
<evidence type="ECO:0000256" key="7">
    <source>
        <dbReference type="ARBA" id="ARBA00032345"/>
    </source>
</evidence>
<comment type="function">
    <text evidence="8 10">GTPase that plays an essential role in the late steps of ribosome biogenesis.</text>
</comment>
<evidence type="ECO:0000256" key="10">
    <source>
        <dbReference type="RuleBase" id="RU004481"/>
    </source>
</evidence>
<dbReference type="InterPro" id="IPR032859">
    <property type="entry name" value="KH_dom-like"/>
</dbReference>
<dbReference type="RefSeq" id="WP_015442115.1">
    <property type="nucleotide sequence ID" value="NC_020520.1"/>
</dbReference>
<dbReference type="NCBIfam" id="TIGR03594">
    <property type="entry name" value="GTPase_EngA"/>
    <property type="match status" value="1"/>
</dbReference>
<dbReference type="InterPro" id="IPR006073">
    <property type="entry name" value="GTP-bd"/>
</dbReference>
<evidence type="ECO:0000256" key="4">
    <source>
        <dbReference type="ARBA" id="ARBA00022737"/>
    </source>
</evidence>
<dbReference type="GO" id="GO:0005525">
    <property type="term" value="F:GTP binding"/>
    <property type="evidence" value="ECO:0007669"/>
    <property type="project" value="UniProtKB-UniRule"/>
</dbReference>
<dbReference type="GO" id="GO:0043022">
    <property type="term" value="F:ribosome binding"/>
    <property type="evidence" value="ECO:0007669"/>
    <property type="project" value="TreeGrafter"/>
</dbReference>
<name>A0A6C7EE05_ILUCY</name>
<feature type="region of interest" description="Disordered" evidence="11">
    <location>
        <begin position="1"/>
        <end position="20"/>
    </location>
</feature>
<evidence type="ECO:0000259" key="12">
    <source>
        <dbReference type="PROSITE" id="PS51712"/>
    </source>
</evidence>
<evidence type="ECO:0000256" key="8">
    <source>
        <dbReference type="HAMAP-Rule" id="MF_00195"/>
    </source>
</evidence>
<reference evidence="13 14" key="1">
    <citation type="journal article" date="2013" name="Int. J. Syst. Evol. Microbiol.">
        <title>Ilumatobacter nonamiense sp. nov. and Ilumatobacter coccineum sp. nov., isolated from seashore sand.</title>
        <authorList>
            <person name="Matsumoto A."/>
            <person name="Kasai H."/>
            <person name="Matsuo Y."/>
            <person name="Shizuri Y."/>
            <person name="Ichikawa N."/>
            <person name="Fujita N."/>
            <person name="Omura S."/>
            <person name="Takahashi Y."/>
        </authorList>
    </citation>
    <scope>NUCLEOTIDE SEQUENCE [LARGE SCALE GENOMIC DNA]</scope>
    <source>
        <strain evidence="14">NBRC 103263 / KCTC 29153 / YM16-304</strain>
    </source>
</reference>
<comment type="caution">
    <text evidence="8">Lacks conserved residue(s) required for the propagation of feature annotation.</text>
</comment>
<feature type="compositionally biased region" description="Polar residues" evidence="11">
    <location>
        <begin position="1"/>
        <end position="11"/>
    </location>
</feature>
<accession>A0A6C7EE05</accession>
<dbReference type="GO" id="GO:0042254">
    <property type="term" value="P:ribosome biogenesis"/>
    <property type="evidence" value="ECO:0007669"/>
    <property type="project" value="UniProtKB-KW"/>
</dbReference>
<feature type="binding site" evidence="8">
    <location>
        <begin position="230"/>
        <end position="237"/>
    </location>
    <ligand>
        <name>GTP</name>
        <dbReference type="ChEBI" id="CHEBI:37565"/>
        <label>2</label>
    </ligand>
</feature>
<dbReference type="FunFam" id="3.40.50.300:FF:000040">
    <property type="entry name" value="GTPase Der"/>
    <property type="match status" value="1"/>
</dbReference>
<evidence type="ECO:0000256" key="1">
    <source>
        <dbReference type="ARBA" id="ARBA00008279"/>
    </source>
</evidence>
<keyword evidence="4 10" id="KW-0677">Repeat</keyword>
<dbReference type="PRINTS" id="PR00326">
    <property type="entry name" value="GTP1OBG"/>
</dbReference>
<sequence>MSDQLDSTTTGSDDEGPSEISAEELAVVPEAELPTVVIIGRPNVGKSTLFNRVVGSQQAIVEDRPGITRDRKVLEASWLEVPFLVVDTGGWMPGGDALEEKVSRQVEEAVRDADVVLFVVDASVGLTDDDQTIANWVRRSGRDVIIVANKADNERRETDRWEFLGLGLGDPVPVSALHGRRAGDLLDVVISRFSEEARHRPVADDDDRFYEEAEDWDADEIKPPRVAIVGRPNVGKSTLFNRLVGEDRAVVHDMAGTTRDSIDTLVETEDGPMVFIDTAGMRRKGKIDDSAEYYSLVRALRSIDDADVALLVIDGTEGVTSQDQRLAERIDASGCPILIVLNKWELVSTEDRLDVMTELERKLGFVGDVPVLKISALTGKNVHSLRPHLQESIAQYHTRVPTRDINKIIAAAQQRAPAPKGAKILYAVQGAIDPPTFTLFVNREVQSTYLRYIERTIREEFGLGSTAIKIRVRKKS</sequence>
<evidence type="ECO:0000313" key="14">
    <source>
        <dbReference type="Proteomes" id="UP000011863"/>
    </source>
</evidence>
<keyword evidence="3 8" id="KW-0690">Ribosome biogenesis</keyword>
<evidence type="ECO:0000313" key="13">
    <source>
        <dbReference type="EMBL" id="BAN02868.1"/>
    </source>
</evidence>
<dbReference type="FunFam" id="3.40.50.300:FF:000057">
    <property type="entry name" value="GTPase Der"/>
    <property type="match status" value="1"/>
</dbReference>
<dbReference type="Proteomes" id="UP000011863">
    <property type="component" value="Chromosome"/>
</dbReference>
<dbReference type="KEGG" id="aym:YM304_25540"/>
<dbReference type="EMBL" id="AP012057">
    <property type="protein sequence ID" value="BAN02868.1"/>
    <property type="molecule type" value="Genomic_DNA"/>
</dbReference>
<protein>
    <recommendedName>
        <fullName evidence="2 8">GTPase Der</fullName>
    </recommendedName>
    <alternativeName>
        <fullName evidence="7 8">GTP-binding protein EngA</fullName>
    </alternativeName>
</protein>
<dbReference type="InterPro" id="IPR016484">
    <property type="entry name" value="GTPase_Der"/>
</dbReference>
<feature type="binding site" evidence="8">
    <location>
        <begin position="40"/>
        <end position="47"/>
    </location>
    <ligand>
        <name>GTP</name>
        <dbReference type="ChEBI" id="CHEBI:37565"/>
        <label>1</label>
    </ligand>
</feature>
<dbReference type="AlphaFoldDB" id="A0A6C7EE05"/>
<dbReference type="PANTHER" id="PTHR43834:SF6">
    <property type="entry name" value="GTPASE DER"/>
    <property type="match status" value="1"/>
</dbReference>
<gene>
    <name evidence="13" type="primary">engA</name>
    <name evidence="8" type="synonym">der</name>
    <name evidence="13" type="ORF">YM304_25540</name>
</gene>
<dbReference type="SMART" id="SM00382">
    <property type="entry name" value="AAA"/>
    <property type="match status" value="2"/>
</dbReference>